<dbReference type="EMBL" id="JAEMUK010000079">
    <property type="protein sequence ID" value="MBJ7544488.1"/>
    <property type="molecule type" value="Genomic_DNA"/>
</dbReference>
<dbReference type="GO" id="GO:0032259">
    <property type="term" value="P:methylation"/>
    <property type="evidence" value="ECO:0007669"/>
    <property type="project" value="UniProtKB-KW"/>
</dbReference>
<protein>
    <submittedName>
        <fullName evidence="6">Methyltransferase domain-containing protein</fullName>
    </submittedName>
</protein>
<proteinExistence type="predicted"/>
<evidence type="ECO:0000256" key="1">
    <source>
        <dbReference type="ARBA" id="ARBA00022603"/>
    </source>
</evidence>
<accession>A0A8I1GCD6</accession>
<dbReference type="PANTHER" id="PTHR43712">
    <property type="entry name" value="PUTATIVE (AFU_ORTHOLOGUE AFUA_4G14580)-RELATED"/>
    <property type="match status" value="1"/>
</dbReference>
<keyword evidence="7" id="KW-1185">Reference proteome</keyword>
<dbReference type="InterPro" id="IPR036390">
    <property type="entry name" value="WH_DNA-bd_sf"/>
</dbReference>
<keyword evidence="2 6" id="KW-0808">Transferase</keyword>
<keyword evidence="1 6" id="KW-0489">Methyltransferase</keyword>
<keyword evidence="3" id="KW-0949">S-adenosyl-L-methionine</keyword>
<dbReference type="PANTHER" id="PTHR43712:SF2">
    <property type="entry name" value="O-METHYLTRANSFERASE CICE"/>
    <property type="match status" value="1"/>
</dbReference>
<dbReference type="Pfam" id="PF00891">
    <property type="entry name" value="Methyltransf_2"/>
    <property type="match status" value="1"/>
</dbReference>
<dbReference type="SUPFAM" id="SSF46785">
    <property type="entry name" value="Winged helix' DNA-binding domain"/>
    <property type="match status" value="1"/>
</dbReference>
<dbReference type="CDD" id="cd02440">
    <property type="entry name" value="AdoMet_MTases"/>
    <property type="match status" value="1"/>
</dbReference>
<dbReference type="InterPro" id="IPR012967">
    <property type="entry name" value="COMT_dimerisation"/>
</dbReference>
<dbReference type="InterPro" id="IPR029063">
    <property type="entry name" value="SAM-dependent_MTases_sf"/>
</dbReference>
<evidence type="ECO:0000313" key="7">
    <source>
        <dbReference type="Proteomes" id="UP000623250"/>
    </source>
</evidence>
<dbReference type="GO" id="GO:0046983">
    <property type="term" value="F:protein dimerization activity"/>
    <property type="evidence" value="ECO:0007669"/>
    <property type="project" value="InterPro"/>
</dbReference>
<evidence type="ECO:0000259" key="5">
    <source>
        <dbReference type="Pfam" id="PF08100"/>
    </source>
</evidence>
<dbReference type="Pfam" id="PF08100">
    <property type="entry name" value="Dimerisation"/>
    <property type="match status" value="1"/>
</dbReference>
<evidence type="ECO:0000256" key="3">
    <source>
        <dbReference type="ARBA" id="ARBA00022691"/>
    </source>
</evidence>
<organism evidence="6 7">
    <name type="scientific">Rhodomicrobium udaipurense</name>
    <dbReference type="NCBI Taxonomy" id="1202716"/>
    <lineage>
        <taxon>Bacteria</taxon>
        <taxon>Pseudomonadati</taxon>
        <taxon>Pseudomonadota</taxon>
        <taxon>Alphaproteobacteria</taxon>
        <taxon>Hyphomicrobiales</taxon>
        <taxon>Hyphomicrobiaceae</taxon>
        <taxon>Rhodomicrobium</taxon>
    </lineage>
</organism>
<dbReference type="InterPro" id="IPR001077">
    <property type="entry name" value="COMT_C"/>
</dbReference>
<feature type="domain" description="O-methyltransferase C-terminal" evidence="4">
    <location>
        <begin position="187"/>
        <end position="365"/>
    </location>
</feature>
<dbReference type="Gene3D" id="3.40.50.150">
    <property type="entry name" value="Vaccinia Virus protein VP39"/>
    <property type="match status" value="1"/>
</dbReference>
<sequence length="386" mass="41514">MDKRSNFNALMDRAFAFRDRVLSSPRFIRFAETFPLTRPIARREAGALFDLCSGFIYSQVLLSCVRLGLFEHLRGGPLARDEIARRLGLGEDATARLLTAAVALRLAEERSGGRYGLGRLGAAVLASPGLTAMVEHHGLVYRDLEDPVALLRGETKARDAGDAANPAADKGTHLASYWPYAEGDTSADRDAVSAYTALMAATQPAIAEEVLDAYDFTRHRCLMDVGGGDGTFLRAAARRVPALDLVLFDMPAVAGLADAKFRAANLAHRAKAAGGDFTKELPKGADVVTLVRVLLDHDDDTALKILTSVRAALPHGGALVVAEPMAGTRGAEKVAAYFSLYLMAMGRGRPRTEAQLRDLLQRAGFTAIKRCATHQPLLVRVLAATF</sequence>
<dbReference type="AlphaFoldDB" id="A0A8I1GCD6"/>
<dbReference type="PIRSF" id="PIRSF005739">
    <property type="entry name" value="O-mtase"/>
    <property type="match status" value="1"/>
</dbReference>
<dbReference type="InterPro" id="IPR016461">
    <property type="entry name" value="COMT-like"/>
</dbReference>
<reference evidence="6 7" key="1">
    <citation type="submission" date="2020-12" db="EMBL/GenBank/DDBJ databases">
        <title>Revised draft genomes of Rhodomicrobium vannielii ATCC 17100 and Rhodomicrobium udaipurense JA643.</title>
        <authorList>
            <person name="Conners E.M."/>
            <person name="Davenport E.J."/>
            <person name="Bose A."/>
        </authorList>
    </citation>
    <scope>NUCLEOTIDE SEQUENCE [LARGE SCALE GENOMIC DNA]</scope>
    <source>
        <strain evidence="6 7">JA643</strain>
    </source>
</reference>
<evidence type="ECO:0000256" key="2">
    <source>
        <dbReference type="ARBA" id="ARBA00022679"/>
    </source>
</evidence>
<dbReference type="GO" id="GO:0008171">
    <property type="term" value="F:O-methyltransferase activity"/>
    <property type="evidence" value="ECO:0007669"/>
    <property type="project" value="InterPro"/>
</dbReference>
<dbReference type="PROSITE" id="PS51683">
    <property type="entry name" value="SAM_OMT_II"/>
    <property type="match status" value="1"/>
</dbReference>
<evidence type="ECO:0000313" key="6">
    <source>
        <dbReference type="EMBL" id="MBJ7544488.1"/>
    </source>
</evidence>
<comment type="caution">
    <text evidence="6">The sequence shown here is derived from an EMBL/GenBank/DDBJ whole genome shotgun (WGS) entry which is preliminary data.</text>
</comment>
<dbReference type="Gene3D" id="1.10.10.10">
    <property type="entry name" value="Winged helix-like DNA-binding domain superfamily/Winged helix DNA-binding domain"/>
    <property type="match status" value="1"/>
</dbReference>
<name>A0A8I1GCD6_9HYPH</name>
<gene>
    <name evidence="6" type="ORF">JDN41_13110</name>
</gene>
<dbReference type="Proteomes" id="UP000623250">
    <property type="component" value="Unassembled WGS sequence"/>
</dbReference>
<feature type="domain" description="O-methyltransferase dimerisation" evidence="5">
    <location>
        <begin position="50"/>
        <end position="126"/>
    </location>
</feature>
<dbReference type="SUPFAM" id="SSF53335">
    <property type="entry name" value="S-adenosyl-L-methionine-dependent methyltransferases"/>
    <property type="match status" value="1"/>
</dbReference>
<dbReference type="Gene3D" id="1.10.287.1350">
    <property type="match status" value="1"/>
</dbReference>
<dbReference type="InterPro" id="IPR036388">
    <property type="entry name" value="WH-like_DNA-bd_sf"/>
</dbReference>
<evidence type="ECO:0000259" key="4">
    <source>
        <dbReference type="Pfam" id="PF00891"/>
    </source>
</evidence>